<dbReference type="Pfam" id="PF13115">
    <property type="entry name" value="YtkA"/>
    <property type="match status" value="1"/>
</dbReference>
<dbReference type="InterPro" id="IPR032693">
    <property type="entry name" value="YtkA-like_dom"/>
</dbReference>
<gene>
    <name evidence="3" type="ORF">GA0061094_2553</name>
</gene>
<proteinExistence type="predicted"/>
<accession>A0A0V8HJG3</accession>
<keyword evidence="4" id="KW-1185">Reference proteome</keyword>
<dbReference type="Proteomes" id="UP000181997">
    <property type="component" value="Unassembled WGS sequence"/>
</dbReference>
<dbReference type="OrthoDB" id="2679563at2"/>
<feature type="domain" description="YtkA-like" evidence="2">
    <location>
        <begin position="34"/>
        <end position="114"/>
    </location>
</feature>
<evidence type="ECO:0000313" key="4">
    <source>
        <dbReference type="Proteomes" id="UP000181997"/>
    </source>
</evidence>
<reference evidence="4" key="1">
    <citation type="submission" date="2016-08" db="EMBL/GenBank/DDBJ databases">
        <authorList>
            <person name="Varghese N."/>
            <person name="Submissions Spin"/>
        </authorList>
    </citation>
    <scope>NUCLEOTIDE SEQUENCE [LARGE SCALE GENOMIC DNA]</scope>
    <source>
        <strain evidence="4">SGD-1123</strain>
    </source>
</reference>
<evidence type="ECO:0000259" key="2">
    <source>
        <dbReference type="Pfam" id="PF13115"/>
    </source>
</evidence>
<name>A0A0V8HJG3_9BACI</name>
<evidence type="ECO:0000256" key="1">
    <source>
        <dbReference type="SAM" id="SignalP"/>
    </source>
</evidence>
<dbReference type="PROSITE" id="PS51257">
    <property type="entry name" value="PROKAR_LIPOPROTEIN"/>
    <property type="match status" value="1"/>
</dbReference>
<dbReference type="RefSeq" id="WP_058298646.1">
    <property type="nucleotide sequence ID" value="NZ_FMAU01000002.1"/>
</dbReference>
<keyword evidence="1" id="KW-0732">Signal</keyword>
<evidence type="ECO:0000313" key="3">
    <source>
        <dbReference type="EMBL" id="SCC10885.1"/>
    </source>
</evidence>
<dbReference type="AlphaFoldDB" id="A0A0V8HJG3"/>
<organism evidence="3 4">
    <name type="scientific">[Bacillus] enclensis</name>
    <dbReference type="NCBI Taxonomy" id="1402860"/>
    <lineage>
        <taxon>Bacteria</taxon>
        <taxon>Bacillati</taxon>
        <taxon>Bacillota</taxon>
        <taxon>Bacilli</taxon>
        <taxon>Bacillales</taxon>
        <taxon>Bacillaceae</taxon>
        <taxon>Rossellomorea</taxon>
    </lineage>
</organism>
<sequence>MKKSIMLLSVLGIILFLSACSENSKEVKESKLPEQVKADITAPEEVALNEATILEVRVTQGKEAVDNADEVKFEVWKGHNKDESKMFKGEHVKEGTYKIKTSFSEDGIYYVQTHVTARDMHVMPIRHILAGDVSEEELNAFEESLDHDHDEDGHQH</sequence>
<dbReference type="EMBL" id="FMAU01000002">
    <property type="protein sequence ID" value="SCC10885.1"/>
    <property type="molecule type" value="Genomic_DNA"/>
</dbReference>
<feature type="chain" id="PRO_5039099508" evidence="1">
    <location>
        <begin position="20"/>
        <end position="156"/>
    </location>
</feature>
<feature type="signal peptide" evidence="1">
    <location>
        <begin position="1"/>
        <end position="19"/>
    </location>
</feature>
<protein>
    <submittedName>
        <fullName evidence="3">YtkA-like</fullName>
    </submittedName>
</protein>